<gene>
    <name evidence="1" type="ORF">ACFQY0_21335</name>
</gene>
<dbReference type="Proteomes" id="UP001596472">
    <property type="component" value="Unassembled WGS sequence"/>
</dbReference>
<reference evidence="2" key="1">
    <citation type="journal article" date="2019" name="Int. J. Syst. Evol. Microbiol.">
        <title>The Global Catalogue of Microorganisms (GCM) 10K type strain sequencing project: providing services to taxonomists for standard genome sequencing and annotation.</title>
        <authorList>
            <consortium name="The Broad Institute Genomics Platform"/>
            <consortium name="The Broad Institute Genome Sequencing Center for Infectious Disease"/>
            <person name="Wu L."/>
            <person name="Ma J."/>
        </authorList>
    </citation>
    <scope>NUCLEOTIDE SEQUENCE [LARGE SCALE GENOMIC DNA]</scope>
    <source>
        <strain evidence="2">CGMCC 4.1467</strain>
    </source>
</reference>
<name>A0ABW2LG40_9BACT</name>
<protein>
    <submittedName>
        <fullName evidence="1">Uncharacterized protein</fullName>
    </submittedName>
</protein>
<evidence type="ECO:0000313" key="1">
    <source>
        <dbReference type="EMBL" id="MFC7339741.1"/>
    </source>
</evidence>
<comment type="caution">
    <text evidence="1">The sequence shown here is derived from an EMBL/GenBank/DDBJ whole genome shotgun (WGS) entry which is preliminary data.</text>
</comment>
<organism evidence="1 2">
    <name type="scientific">Haloferula chungangensis</name>
    <dbReference type="NCBI Taxonomy" id="1048331"/>
    <lineage>
        <taxon>Bacteria</taxon>
        <taxon>Pseudomonadati</taxon>
        <taxon>Verrucomicrobiota</taxon>
        <taxon>Verrucomicrobiia</taxon>
        <taxon>Verrucomicrobiales</taxon>
        <taxon>Verrucomicrobiaceae</taxon>
        <taxon>Haloferula</taxon>
    </lineage>
</organism>
<evidence type="ECO:0000313" key="2">
    <source>
        <dbReference type="Proteomes" id="UP001596472"/>
    </source>
</evidence>
<sequence>MNQDELTEVFRKLGVSDPESWASSQVIEGIPQLGRFLVIRAMWDCVTRAGTTNWIDYELKHSADSPHGKALQQMLDAGVSSEAITDLVRFKQAESLREVCYLLEDYTSVPQNSNPDTGEEYVRWGLHELDAEDQPTATAINGLHESFWSLDPSLPENQQS</sequence>
<dbReference type="RefSeq" id="WP_379717110.1">
    <property type="nucleotide sequence ID" value="NZ_JBHTBS010000085.1"/>
</dbReference>
<keyword evidence="2" id="KW-1185">Reference proteome</keyword>
<dbReference type="EMBL" id="JBHTBS010000085">
    <property type="protein sequence ID" value="MFC7339741.1"/>
    <property type="molecule type" value="Genomic_DNA"/>
</dbReference>
<proteinExistence type="predicted"/>
<accession>A0ABW2LG40</accession>